<keyword evidence="2" id="KW-0167">Capsid protein</keyword>
<accession>A0ABV0C902</accession>
<feature type="non-terminal residue" evidence="2">
    <location>
        <position position="1"/>
    </location>
</feature>
<protein>
    <submittedName>
        <fullName evidence="2">Spore coat protein U domain-containing protein</fullName>
    </submittedName>
</protein>
<keyword evidence="3" id="KW-1185">Reference proteome</keyword>
<keyword evidence="2" id="KW-0946">Virion</keyword>
<sequence>NTLTVDTASGTGTGSAQQLTIYGRVPPVTGQPPAGTYHDLVTVTITFSRGCRPPVGTHRTWKGWMPTVGRHTDQIGLASRNARISGTSTSCLSSST</sequence>
<evidence type="ECO:0000313" key="2">
    <source>
        <dbReference type="EMBL" id="MEN5390730.1"/>
    </source>
</evidence>
<dbReference type="Proteomes" id="UP001400166">
    <property type="component" value="Unassembled WGS sequence"/>
</dbReference>
<organism evidence="2 3">
    <name type="scientific">Stenotrophomonas hibiscicola</name>
    <dbReference type="NCBI Taxonomy" id="86189"/>
    <lineage>
        <taxon>Bacteria</taxon>
        <taxon>Pseudomonadati</taxon>
        <taxon>Pseudomonadota</taxon>
        <taxon>Gammaproteobacteria</taxon>
        <taxon>Lysobacterales</taxon>
        <taxon>Lysobacteraceae</taxon>
        <taxon>Stenotrophomonas</taxon>
        <taxon>Stenotrophomonas maltophilia group</taxon>
    </lineage>
</organism>
<gene>
    <name evidence="2" type="ORF">ABE587_12970</name>
</gene>
<evidence type="ECO:0000259" key="1">
    <source>
        <dbReference type="Pfam" id="PF05229"/>
    </source>
</evidence>
<feature type="domain" description="Spore coat protein U/FanG" evidence="1">
    <location>
        <begin position="4"/>
        <end position="44"/>
    </location>
</feature>
<comment type="caution">
    <text evidence="2">The sequence shown here is derived from an EMBL/GenBank/DDBJ whole genome shotgun (WGS) entry which is preliminary data.</text>
</comment>
<proteinExistence type="predicted"/>
<dbReference type="InterPro" id="IPR007893">
    <property type="entry name" value="Spore_coat_U/FanG"/>
</dbReference>
<reference evidence="2 3" key="1">
    <citation type="submission" date="2024-04" db="EMBL/GenBank/DDBJ databases">
        <title>WGS of bacteria from Torrens River.</title>
        <authorList>
            <person name="Wyrsch E.R."/>
            <person name="Drigo B."/>
        </authorList>
    </citation>
    <scope>NUCLEOTIDE SEQUENCE [LARGE SCALE GENOMIC DNA]</scope>
    <source>
        <strain evidence="2 3">TWI153</strain>
    </source>
</reference>
<name>A0ABV0C902_9GAMM</name>
<dbReference type="EMBL" id="JBDJOF010000025">
    <property type="protein sequence ID" value="MEN5390730.1"/>
    <property type="molecule type" value="Genomic_DNA"/>
</dbReference>
<dbReference type="Pfam" id="PF05229">
    <property type="entry name" value="SCPU"/>
    <property type="match status" value="1"/>
</dbReference>
<evidence type="ECO:0000313" key="3">
    <source>
        <dbReference type="Proteomes" id="UP001400166"/>
    </source>
</evidence>